<sequence>MDRWKREGLLSANNGLRNQVENLLDTFERQRGRLSEMYRQLENVRVQASSPDRAVEVTVDAGGVLTDLRLSASALRGSPEKLASAIVETVQAAAQQARQQSETLAAPLAADIDDVDDLPDILPEAPSLREVRDFFREGDGPTP</sequence>
<dbReference type="InterPro" id="IPR004401">
    <property type="entry name" value="YbaB/EbfC"/>
</dbReference>
<dbReference type="GO" id="GO:0003677">
    <property type="term" value="F:DNA binding"/>
    <property type="evidence" value="ECO:0007669"/>
    <property type="project" value="InterPro"/>
</dbReference>
<dbReference type="Gene3D" id="3.30.1310.10">
    <property type="entry name" value="Nucleoid-associated protein YbaB-like domain"/>
    <property type="match status" value="1"/>
</dbReference>
<keyword evidence="2" id="KW-1185">Reference proteome</keyword>
<comment type="caution">
    <text evidence="1">The sequence shown here is derived from an EMBL/GenBank/DDBJ whole genome shotgun (WGS) entry which is preliminary data.</text>
</comment>
<dbReference type="EMBL" id="JAAXPE010000046">
    <property type="protein sequence ID" value="NKY89429.1"/>
    <property type="molecule type" value="Genomic_DNA"/>
</dbReference>
<gene>
    <name evidence="1" type="ORF">HGA07_28000</name>
</gene>
<protein>
    <submittedName>
        <fullName evidence="1">YbaB/EbfC family nucleoid-associated protein</fullName>
    </submittedName>
</protein>
<proteinExistence type="predicted"/>
<evidence type="ECO:0000313" key="2">
    <source>
        <dbReference type="Proteomes" id="UP000523447"/>
    </source>
</evidence>
<dbReference type="SUPFAM" id="SSF82607">
    <property type="entry name" value="YbaB-like"/>
    <property type="match status" value="1"/>
</dbReference>
<dbReference type="AlphaFoldDB" id="A0A7X6M438"/>
<dbReference type="InterPro" id="IPR036894">
    <property type="entry name" value="YbaB-like_sf"/>
</dbReference>
<dbReference type="Pfam" id="PF02575">
    <property type="entry name" value="YbaB_DNA_bd"/>
    <property type="match status" value="1"/>
</dbReference>
<organism evidence="1 2">
    <name type="scientific">Nocardia veterana</name>
    <dbReference type="NCBI Taxonomy" id="132249"/>
    <lineage>
        <taxon>Bacteria</taxon>
        <taxon>Bacillati</taxon>
        <taxon>Actinomycetota</taxon>
        <taxon>Actinomycetes</taxon>
        <taxon>Mycobacteriales</taxon>
        <taxon>Nocardiaceae</taxon>
        <taxon>Nocardia</taxon>
    </lineage>
</organism>
<name>A0A7X6M438_9NOCA</name>
<evidence type="ECO:0000313" key="1">
    <source>
        <dbReference type="EMBL" id="NKY89429.1"/>
    </source>
</evidence>
<dbReference type="RefSeq" id="WP_157171384.1">
    <property type="nucleotide sequence ID" value="NZ_CAWPHS010000041.1"/>
</dbReference>
<accession>A0A7X6M438</accession>
<reference evidence="1 2" key="1">
    <citation type="submission" date="2020-04" db="EMBL/GenBank/DDBJ databases">
        <title>MicrobeNet Type strains.</title>
        <authorList>
            <person name="Nicholson A.C."/>
        </authorList>
    </citation>
    <scope>NUCLEOTIDE SEQUENCE [LARGE SCALE GENOMIC DNA]</scope>
    <source>
        <strain evidence="1 2">DSM 44445</strain>
    </source>
</reference>
<dbReference type="Proteomes" id="UP000523447">
    <property type="component" value="Unassembled WGS sequence"/>
</dbReference>